<sequence>MTPSNLFSEDQMPGYYNLPEQFEIYDIPGLGLFSRSLLFPFQNVRLLLLSAGVLLAPMIIYFFSLMLPLALVGKVTALLVIPVFLAMIMGMAGVMNEWMRTGLGLSQRYPAGLMRFFRGVWGNIGRLIVIGIIGGIASMIVVLLISVVTGGLLDFDRSEMGTLDEELPALVKYFFLYALATSVIFTFVLSYVFSRFGVDLVTGAMNERNKRKVQERVPFGAKLKGLFLPLWGTYLLSALVSTGVSMIPAMIMAGEFSEGQYESLPEASTALSSLSWIMLPTSLLSILLSFYIFAVFSSMFGLAFRYRFGLTDEMLQAIDRS</sequence>
<feature type="transmembrane region" description="Helical" evidence="1">
    <location>
        <begin position="226"/>
        <end position="254"/>
    </location>
</feature>
<keyword evidence="1" id="KW-0472">Membrane</keyword>
<evidence type="ECO:0000256" key="1">
    <source>
        <dbReference type="SAM" id="Phobius"/>
    </source>
</evidence>
<protein>
    <recommendedName>
        <fullName evidence="4">DUF4013 domain-containing protein</fullName>
    </recommendedName>
</protein>
<gene>
    <name evidence="2" type="ORF">FIV46_03415</name>
</gene>
<proteinExistence type="predicted"/>
<keyword evidence="3" id="KW-1185">Reference proteome</keyword>
<feature type="transmembrane region" description="Helical" evidence="1">
    <location>
        <begin position="46"/>
        <end position="71"/>
    </location>
</feature>
<dbReference type="RefSeq" id="WP_139938389.1">
    <property type="nucleotide sequence ID" value="NZ_JBHSYP010000022.1"/>
</dbReference>
<feature type="transmembrane region" description="Helical" evidence="1">
    <location>
        <begin position="274"/>
        <end position="304"/>
    </location>
</feature>
<evidence type="ECO:0000313" key="2">
    <source>
        <dbReference type="EMBL" id="TPD63139.1"/>
    </source>
</evidence>
<keyword evidence="1" id="KW-0812">Transmembrane</keyword>
<evidence type="ECO:0008006" key="4">
    <source>
        <dbReference type="Google" id="ProtNLM"/>
    </source>
</evidence>
<evidence type="ECO:0000313" key="3">
    <source>
        <dbReference type="Proteomes" id="UP000319148"/>
    </source>
</evidence>
<keyword evidence="1" id="KW-1133">Transmembrane helix</keyword>
<feature type="transmembrane region" description="Helical" evidence="1">
    <location>
        <begin position="120"/>
        <end position="153"/>
    </location>
</feature>
<dbReference type="AlphaFoldDB" id="A0A501PRI6"/>
<feature type="transmembrane region" description="Helical" evidence="1">
    <location>
        <begin position="77"/>
        <end position="99"/>
    </location>
</feature>
<feature type="transmembrane region" description="Helical" evidence="1">
    <location>
        <begin position="173"/>
        <end position="193"/>
    </location>
</feature>
<organism evidence="2 3">
    <name type="scientific">Emcibacter nanhaiensis</name>
    <dbReference type="NCBI Taxonomy" id="1505037"/>
    <lineage>
        <taxon>Bacteria</taxon>
        <taxon>Pseudomonadati</taxon>
        <taxon>Pseudomonadota</taxon>
        <taxon>Alphaproteobacteria</taxon>
        <taxon>Emcibacterales</taxon>
        <taxon>Emcibacteraceae</taxon>
        <taxon>Emcibacter</taxon>
    </lineage>
</organism>
<comment type="caution">
    <text evidence="2">The sequence shown here is derived from an EMBL/GenBank/DDBJ whole genome shotgun (WGS) entry which is preliminary data.</text>
</comment>
<name>A0A501PRI6_9PROT</name>
<dbReference type="EMBL" id="VFIY01000004">
    <property type="protein sequence ID" value="TPD63139.1"/>
    <property type="molecule type" value="Genomic_DNA"/>
</dbReference>
<dbReference type="Proteomes" id="UP000319148">
    <property type="component" value="Unassembled WGS sequence"/>
</dbReference>
<accession>A0A501PRI6</accession>
<reference evidence="3" key="1">
    <citation type="submission" date="2019-06" db="EMBL/GenBank/DDBJ databases">
        <title>The complete genome of Emcibacter congregatus ZYLT.</title>
        <authorList>
            <person name="Zhao Z."/>
        </authorList>
    </citation>
    <scope>NUCLEOTIDE SEQUENCE [LARGE SCALE GENOMIC DNA]</scope>
    <source>
        <strain evidence="3">MCCC 1A06723</strain>
    </source>
</reference>